<reference evidence="13" key="1">
    <citation type="journal article" date="2023" name="Science">
        <title>Elucidation of the pathway for biosynthesis of saponin adjuvants from the soapbark tree.</title>
        <authorList>
            <person name="Reed J."/>
            <person name="Orme A."/>
            <person name="El-Demerdash A."/>
            <person name="Owen C."/>
            <person name="Martin L.B.B."/>
            <person name="Misra R.C."/>
            <person name="Kikuchi S."/>
            <person name="Rejzek M."/>
            <person name="Martin A.C."/>
            <person name="Harkess A."/>
            <person name="Leebens-Mack J."/>
            <person name="Louveau T."/>
            <person name="Stephenson M.J."/>
            <person name="Osbourn A."/>
        </authorList>
    </citation>
    <scope>NUCLEOTIDE SEQUENCE</scope>
    <source>
        <strain evidence="13">S10</strain>
    </source>
</reference>
<keyword evidence="3 11" id="KW-0813">Transport</keyword>
<evidence type="ECO:0000256" key="1">
    <source>
        <dbReference type="ARBA" id="ARBA00004477"/>
    </source>
</evidence>
<comment type="caution">
    <text evidence="13">The sequence shown here is derived from an EMBL/GenBank/DDBJ whole genome shotgun (WGS) entry which is preliminary data.</text>
</comment>
<sequence length="221" mass="25000">MIQPLFMVIFSEMALALLMLFKTPLRKLVIMGLDRLKRGRGPIMVKTVVGTVFVVLMSSVYSMIKIHKRGIDDGALNPTNQVLIAKHLLEATLMGASIFFALMIDRLHHYIRELHIRRKSVEAVKKQNRVSEDVKVGSSQEIKALEEETAALRGKLKQLESELESQTKVISVAEANAVALRKQSEGFLLEYDRLLEENQNLRTQLKSLDRKLSLSGSKKNM</sequence>
<dbReference type="SUPFAM" id="SSF75704">
    <property type="entry name" value="Mitotic arrest deficient-like 1, Mad1"/>
    <property type="match status" value="1"/>
</dbReference>
<evidence type="ECO:0000256" key="7">
    <source>
        <dbReference type="ARBA" id="ARBA00022927"/>
    </source>
</evidence>
<keyword evidence="13" id="KW-0675">Receptor</keyword>
<proteinExistence type="inferred from homology"/>
<dbReference type="GO" id="GO:0005789">
    <property type="term" value="C:endoplasmic reticulum membrane"/>
    <property type="evidence" value="ECO:0007669"/>
    <property type="project" value="UniProtKB-SubCell"/>
</dbReference>
<evidence type="ECO:0000256" key="6">
    <source>
        <dbReference type="ARBA" id="ARBA00022824"/>
    </source>
</evidence>
<keyword evidence="6 11" id="KW-0256">Endoplasmic reticulum</keyword>
<dbReference type="FunFam" id="1.20.5.110:FF:000011">
    <property type="entry name" value="B-cell receptor-associated protein 29"/>
    <property type="match status" value="1"/>
</dbReference>
<keyword evidence="4 11" id="KW-0812">Transmembrane</keyword>
<keyword evidence="7 11" id="KW-0653">Protein transport</keyword>
<evidence type="ECO:0000313" key="13">
    <source>
        <dbReference type="EMBL" id="KAJ7946314.1"/>
    </source>
</evidence>
<evidence type="ECO:0000256" key="10">
    <source>
        <dbReference type="ARBA" id="ARBA00023136"/>
    </source>
</evidence>
<dbReference type="GO" id="GO:0006888">
    <property type="term" value="P:endoplasmic reticulum to Golgi vesicle-mediated transport"/>
    <property type="evidence" value="ECO:0007669"/>
    <property type="project" value="UniProtKB-UniRule"/>
</dbReference>
<comment type="subcellular location">
    <subcellularLocation>
        <location evidence="1 11">Endoplasmic reticulum membrane</location>
        <topology evidence="1 11">Multi-pass membrane protein</topology>
    </subcellularLocation>
</comment>
<evidence type="ECO:0000256" key="5">
    <source>
        <dbReference type="ARBA" id="ARBA00022703"/>
    </source>
</evidence>
<dbReference type="GO" id="GO:0070973">
    <property type="term" value="P:protein localization to endoplasmic reticulum exit site"/>
    <property type="evidence" value="ECO:0007669"/>
    <property type="project" value="UniProtKB-UniRule"/>
</dbReference>
<evidence type="ECO:0000256" key="11">
    <source>
        <dbReference type="RuleBase" id="RU367026"/>
    </source>
</evidence>
<dbReference type="KEGG" id="qsa:O6P43_031263"/>
<keyword evidence="14" id="KW-1185">Reference proteome</keyword>
<dbReference type="PANTHER" id="PTHR12701:SF18">
    <property type="entry name" value="ENDOPLASMIC RETICULUM TRANSMEMBRANE PROTEIN"/>
    <property type="match status" value="1"/>
</dbReference>
<keyword evidence="8 11" id="KW-1133">Transmembrane helix</keyword>
<name>A0AAD7KUI2_QUISA</name>
<evidence type="ECO:0000256" key="8">
    <source>
        <dbReference type="ARBA" id="ARBA00022989"/>
    </source>
</evidence>
<feature type="transmembrane region" description="Helical" evidence="11">
    <location>
        <begin position="84"/>
        <end position="104"/>
    </location>
</feature>
<dbReference type="GO" id="GO:0006886">
    <property type="term" value="P:intracellular protein transport"/>
    <property type="evidence" value="ECO:0007669"/>
    <property type="project" value="UniProtKB-UniRule"/>
</dbReference>
<dbReference type="EMBL" id="JARAOO010000013">
    <property type="protein sequence ID" value="KAJ7946314.1"/>
    <property type="molecule type" value="Genomic_DNA"/>
</dbReference>
<evidence type="ECO:0000256" key="3">
    <source>
        <dbReference type="ARBA" id="ARBA00022448"/>
    </source>
</evidence>
<gene>
    <name evidence="13" type="ORF">O6P43_031263</name>
</gene>
<dbReference type="InterPro" id="IPR008417">
    <property type="entry name" value="BAP29/BAP31"/>
</dbReference>
<evidence type="ECO:0000256" key="4">
    <source>
        <dbReference type="ARBA" id="ARBA00022692"/>
    </source>
</evidence>
<feature type="coiled-coil region" evidence="12">
    <location>
        <begin position="142"/>
        <end position="211"/>
    </location>
</feature>
<keyword evidence="9 12" id="KW-0175">Coiled coil</keyword>
<keyword evidence="11" id="KW-0931">ER-Golgi transport</keyword>
<keyword evidence="5" id="KW-0053">Apoptosis</keyword>
<dbReference type="Gene3D" id="1.20.5.110">
    <property type="match status" value="1"/>
</dbReference>
<protein>
    <recommendedName>
        <fullName evidence="11">Endoplasmic reticulum transmembrane protein</fullName>
    </recommendedName>
</protein>
<feature type="transmembrane region" description="Helical" evidence="11">
    <location>
        <begin position="43"/>
        <end position="64"/>
    </location>
</feature>
<evidence type="ECO:0000256" key="2">
    <source>
        <dbReference type="ARBA" id="ARBA00007956"/>
    </source>
</evidence>
<organism evidence="13 14">
    <name type="scientific">Quillaja saponaria</name>
    <name type="common">Soap bark tree</name>
    <dbReference type="NCBI Taxonomy" id="32244"/>
    <lineage>
        <taxon>Eukaryota</taxon>
        <taxon>Viridiplantae</taxon>
        <taxon>Streptophyta</taxon>
        <taxon>Embryophyta</taxon>
        <taxon>Tracheophyta</taxon>
        <taxon>Spermatophyta</taxon>
        <taxon>Magnoliopsida</taxon>
        <taxon>eudicotyledons</taxon>
        <taxon>Gunneridae</taxon>
        <taxon>Pentapetalae</taxon>
        <taxon>rosids</taxon>
        <taxon>fabids</taxon>
        <taxon>Fabales</taxon>
        <taxon>Quillajaceae</taxon>
        <taxon>Quillaja</taxon>
    </lineage>
</organism>
<dbReference type="PANTHER" id="PTHR12701">
    <property type="entry name" value="BCR-ASSOCIATED PROTEIN, BAP"/>
    <property type="match status" value="1"/>
</dbReference>
<evidence type="ECO:0000313" key="14">
    <source>
        <dbReference type="Proteomes" id="UP001163823"/>
    </source>
</evidence>
<comment type="similarity">
    <text evidence="2 11">Belongs to the BCAP29/BCAP31 family.</text>
</comment>
<evidence type="ECO:0000256" key="9">
    <source>
        <dbReference type="ARBA" id="ARBA00023054"/>
    </source>
</evidence>
<dbReference type="AlphaFoldDB" id="A0AAD7KUI2"/>
<accession>A0AAD7KUI2</accession>
<dbReference type="Proteomes" id="UP001163823">
    <property type="component" value="Chromosome 13"/>
</dbReference>
<feature type="transmembrane region" description="Helical" evidence="11">
    <location>
        <begin position="6"/>
        <end position="22"/>
    </location>
</feature>
<comment type="function">
    <text evidence="11">May play a role in anterograde transport of membrane proteins from the endoplasmic reticulum to the Golgi.</text>
</comment>
<evidence type="ECO:0000256" key="12">
    <source>
        <dbReference type="SAM" id="Coils"/>
    </source>
</evidence>
<keyword evidence="10 11" id="KW-0472">Membrane</keyword>